<gene>
    <name evidence="1" type="ORF">PDJAM_G00095270</name>
</gene>
<name>A0ACC5Z8C3_9TELE</name>
<accession>A0ACC5Z8C3</accession>
<reference evidence="1" key="1">
    <citation type="submission" date="2020-02" db="EMBL/GenBank/DDBJ databases">
        <title>Genome sequencing of the panga catfish, Pangasius djambal.</title>
        <authorList>
            <person name="Wen M."/>
            <person name="Zahm M."/>
            <person name="Roques C."/>
            <person name="Cabau C."/>
            <person name="Klopp C."/>
            <person name="Donnadieu C."/>
            <person name="Jouanno E."/>
            <person name="Avarre J.-C."/>
            <person name="Campet M."/>
            <person name="Ha T."/>
            <person name="Dugue R."/>
            <person name="Lampietro C."/>
            <person name="Louis A."/>
            <person name="Herpin A."/>
            <person name="Echchiki A."/>
            <person name="Berthelot C."/>
            <person name="Parey E."/>
            <person name="Roest-Crollius H."/>
            <person name="Braasch I."/>
            <person name="Postlethwait J.H."/>
            <person name="Bobe J."/>
            <person name="Montfort J."/>
            <person name="Bouchez O."/>
            <person name="Begum T."/>
            <person name="Schartl M."/>
            <person name="Gustiano R."/>
            <person name="Guiguen Y."/>
        </authorList>
    </citation>
    <scope>NUCLEOTIDE SEQUENCE</scope>
    <source>
        <strain evidence="1">Pdj_M5554</strain>
    </source>
</reference>
<evidence type="ECO:0000313" key="1">
    <source>
        <dbReference type="EMBL" id="MCJ8743546.1"/>
    </source>
</evidence>
<organism evidence="1 2">
    <name type="scientific">Pangasius djambal</name>
    <dbReference type="NCBI Taxonomy" id="1691987"/>
    <lineage>
        <taxon>Eukaryota</taxon>
        <taxon>Metazoa</taxon>
        <taxon>Chordata</taxon>
        <taxon>Craniata</taxon>
        <taxon>Vertebrata</taxon>
        <taxon>Euteleostomi</taxon>
        <taxon>Actinopterygii</taxon>
        <taxon>Neopterygii</taxon>
        <taxon>Teleostei</taxon>
        <taxon>Ostariophysi</taxon>
        <taxon>Siluriformes</taxon>
        <taxon>Pangasiidae</taxon>
        <taxon>Pangasius</taxon>
    </lineage>
</organism>
<proteinExistence type="predicted"/>
<keyword evidence="2" id="KW-1185">Reference proteome</keyword>
<dbReference type="EMBL" id="CM040993">
    <property type="protein sequence ID" value="MCJ8743546.1"/>
    <property type="molecule type" value="Genomic_DNA"/>
</dbReference>
<dbReference type="Proteomes" id="UP000830395">
    <property type="component" value="Chromosome 19"/>
</dbReference>
<sequence length="117" mass="13143">MWMLKTHLLLGVVLFGILQNGACELSPPIIVSDREEFVLELHSVFNISCTGKKSVVWEEPLPVNTHVQAGYYTTTLLIDGAAAHHTREYTCIYKSSDEELPNINNMASIYIFVPGKY</sequence>
<comment type="caution">
    <text evidence="1">The sequence shown here is derived from an EMBL/GenBank/DDBJ whole genome shotgun (WGS) entry which is preliminary data.</text>
</comment>
<protein>
    <submittedName>
        <fullName evidence="1">Uncharacterized protein</fullName>
    </submittedName>
</protein>
<evidence type="ECO:0000313" key="2">
    <source>
        <dbReference type="Proteomes" id="UP000830395"/>
    </source>
</evidence>